<keyword evidence="2" id="KW-0564">Palmitate</keyword>
<evidence type="ECO:0000256" key="1">
    <source>
        <dbReference type="ARBA" id="ARBA00007613"/>
    </source>
</evidence>
<keyword evidence="2" id="KW-0472">Membrane</keyword>
<keyword evidence="2" id="KW-0812">Transmembrane</keyword>
<sequence>MVGPAYHRSDVVTPVAFKEAPAGWKLAAPGNALDRGPWWQVYRDPVLNGLVAQVAINNQNLKAYAAAYREALAVVRESRADLFPTLTLSPSVTRSRSSGATTTTQSAEVSASWDLDLWGKVRRQIESDKASAQASAAELADLTLSAQAELVTDYFEMRYQDSLGRLLNDTVRAYERSLKITQNQYEAGTAARSDVITAQSQLESTRASAIAAGELRAQYEHAIALLIGRPPADLTVVPGTLAQSVPAVPLLVPSALLERRPDIAEAERKMQQENALIGVAVAAYYPTVTLSASAGYSGASPLFSASNTVWSLAASASQTLFNGGATSAAVDAARATYDQSVANYRQTVLAAFQNVEDQLSNLRILGRQAAAEAAAVRVARQAVTISLNEYQAGTEAYTTVITAQANALSAEESALQIQENRLTASASLIEALGGGWSIAQLPQEAR</sequence>
<dbReference type="PANTHER" id="PTHR30203">
    <property type="entry name" value="OUTER MEMBRANE CATION EFFLUX PROTEIN"/>
    <property type="match status" value="1"/>
</dbReference>
<keyword evidence="2" id="KW-1134">Transmembrane beta strand</keyword>
<dbReference type="EMBL" id="JAUSVK010000001">
    <property type="protein sequence ID" value="MDQ0394046.1"/>
    <property type="molecule type" value="Genomic_DNA"/>
</dbReference>
<dbReference type="InterPro" id="IPR003423">
    <property type="entry name" value="OMP_efflux"/>
</dbReference>
<keyword evidence="2 3" id="KW-0449">Lipoprotein</keyword>
<dbReference type="Proteomes" id="UP001237448">
    <property type="component" value="Unassembled WGS sequence"/>
</dbReference>
<comment type="subcellular location">
    <subcellularLocation>
        <location evidence="2">Cell membrane</location>
        <topology evidence="2">Lipid-anchor</topology>
    </subcellularLocation>
</comment>
<name>A0ABU0FHG6_9HYPH</name>
<proteinExistence type="inferred from homology"/>
<evidence type="ECO:0000313" key="3">
    <source>
        <dbReference type="EMBL" id="MDQ0394046.1"/>
    </source>
</evidence>
<comment type="caution">
    <text evidence="3">The sequence shown here is derived from an EMBL/GenBank/DDBJ whole genome shotgun (WGS) entry which is preliminary data.</text>
</comment>
<accession>A0ABU0FHG6</accession>
<dbReference type="PANTHER" id="PTHR30203:SF33">
    <property type="entry name" value="BLR4455 PROTEIN"/>
    <property type="match status" value="1"/>
</dbReference>
<evidence type="ECO:0000313" key="4">
    <source>
        <dbReference type="Proteomes" id="UP001237448"/>
    </source>
</evidence>
<dbReference type="Gene3D" id="1.20.1600.10">
    <property type="entry name" value="Outer membrane efflux proteins (OEP)"/>
    <property type="match status" value="1"/>
</dbReference>
<protein>
    <submittedName>
        <fullName evidence="3">NodT family efflux transporter outer membrane factor (OMF) lipoprotein</fullName>
    </submittedName>
</protein>
<organism evidence="3 4">
    <name type="scientific">Labrys monachus</name>
    <dbReference type="NCBI Taxonomy" id="217067"/>
    <lineage>
        <taxon>Bacteria</taxon>
        <taxon>Pseudomonadati</taxon>
        <taxon>Pseudomonadota</taxon>
        <taxon>Alphaproteobacteria</taxon>
        <taxon>Hyphomicrobiales</taxon>
        <taxon>Xanthobacteraceae</taxon>
        <taxon>Labrys</taxon>
    </lineage>
</organism>
<dbReference type="InterPro" id="IPR010131">
    <property type="entry name" value="MdtP/NodT-like"/>
</dbReference>
<comment type="similarity">
    <text evidence="1 2">Belongs to the outer membrane factor (OMF) (TC 1.B.17) family.</text>
</comment>
<dbReference type="Gene3D" id="2.20.200.10">
    <property type="entry name" value="Outer membrane efflux proteins (OEP)"/>
    <property type="match status" value="1"/>
</dbReference>
<evidence type="ECO:0000256" key="2">
    <source>
        <dbReference type="RuleBase" id="RU362097"/>
    </source>
</evidence>
<dbReference type="SUPFAM" id="SSF56954">
    <property type="entry name" value="Outer membrane efflux proteins (OEP)"/>
    <property type="match status" value="1"/>
</dbReference>
<keyword evidence="4" id="KW-1185">Reference proteome</keyword>
<dbReference type="Pfam" id="PF02321">
    <property type="entry name" value="OEP"/>
    <property type="match status" value="2"/>
</dbReference>
<dbReference type="NCBIfam" id="TIGR01845">
    <property type="entry name" value="outer_NodT"/>
    <property type="match status" value="1"/>
</dbReference>
<reference evidence="3 4" key="1">
    <citation type="submission" date="2023-07" db="EMBL/GenBank/DDBJ databases">
        <title>Genomic Encyclopedia of Type Strains, Phase IV (KMG-IV): sequencing the most valuable type-strain genomes for metagenomic binning, comparative biology and taxonomic classification.</title>
        <authorList>
            <person name="Goeker M."/>
        </authorList>
    </citation>
    <scope>NUCLEOTIDE SEQUENCE [LARGE SCALE GENOMIC DNA]</scope>
    <source>
        <strain evidence="3 4">DSM 5896</strain>
    </source>
</reference>
<gene>
    <name evidence="3" type="ORF">J3R73_003838</name>
</gene>